<organism evidence="2 3">
    <name type="scientific">Suillus placidus</name>
    <dbReference type="NCBI Taxonomy" id="48579"/>
    <lineage>
        <taxon>Eukaryota</taxon>
        <taxon>Fungi</taxon>
        <taxon>Dikarya</taxon>
        <taxon>Basidiomycota</taxon>
        <taxon>Agaricomycotina</taxon>
        <taxon>Agaricomycetes</taxon>
        <taxon>Agaricomycetidae</taxon>
        <taxon>Boletales</taxon>
        <taxon>Suillineae</taxon>
        <taxon>Suillaceae</taxon>
        <taxon>Suillus</taxon>
    </lineage>
</organism>
<comment type="caution">
    <text evidence="2">The sequence shown here is derived from an EMBL/GenBank/DDBJ whole genome shotgun (WGS) entry which is preliminary data.</text>
</comment>
<reference evidence="2" key="1">
    <citation type="journal article" date="2020" name="New Phytol.">
        <title>Comparative genomics reveals dynamic genome evolution in host specialist ectomycorrhizal fungi.</title>
        <authorList>
            <person name="Lofgren L.A."/>
            <person name="Nguyen N.H."/>
            <person name="Vilgalys R."/>
            <person name="Ruytinx J."/>
            <person name="Liao H.L."/>
            <person name="Branco S."/>
            <person name="Kuo A."/>
            <person name="LaButti K."/>
            <person name="Lipzen A."/>
            <person name="Andreopoulos W."/>
            <person name="Pangilinan J."/>
            <person name="Riley R."/>
            <person name="Hundley H."/>
            <person name="Na H."/>
            <person name="Barry K."/>
            <person name="Grigoriev I.V."/>
            <person name="Stajich J.E."/>
            <person name="Kennedy P.G."/>
        </authorList>
    </citation>
    <scope>NUCLEOTIDE SEQUENCE</scope>
    <source>
        <strain evidence="2">DOB743</strain>
    </source>
</reference>
<dbReference type="OrthoDB" id="2692783at2759"/>
<evidence type="ECO:0000313" key="3">
    <source>
        <dbReference type="Proteomes" id="UP000714275"/>
    </source>
</evidence>
<dbReference type="Proteomes" id="UP000714275">
    <property type="component" value="Unassembled WGS sequence"/>
</dbReference>
<dbReference type="EMBL" id="JABBWD010000036">
    <property type="protein sequence ID" value="KAG1775112.1"/>
    <property type="molecule type" value="Genomic_DNA"/>
</dbReference>
<proteinExistence type="predicted"/>
<feature type="transmembrane region" description="Helical" evidence="1">
    <location>
        <begin position="21"/>
        <end position="40"/>
    </location>
</feature>
<gene>
    <name evidence="2" type="ORF">EV702DRAFT_461783</name>
</gene>
<accession>A0A9P7D120</accession>
<keyword evidence="1" id="KW-0812">Transmembrane</keyword>
<name>A0A9P7D120_9AGAM</name>
<dbReference type="AlphaFoldDB" id="A0A9P7D120"/>
<evidence type="ECO:0000313" key="2">
    <source>
        <dbReference type="EMBL" id="KAG1775112.1"/>
    </source>
</evidence>
<protein>
    <submittedName>
        <fullName evidence="2">Uncharacterized protein</fullName>
    </submittedName>
</protein>
<keyword evidence="3" id="KW-1185">Reference proteome</keyword>
<keyword evidence="1" id="KW-0472">Membrane</keyword>
<evidence type="ECO:0000256" key="1">
    <source>
        <dbReference type="SAM" id="Phobius"/>
    </source>
</evidence>
<keyword evidence="1" id="KW-1133">Transmembrane helix</keyword>
<sequence length="158" mass="18333">MIIRSVYETFFHKIFTNERNLVVYGSAGIGKTYFLLYALVKRLLARQPVTYQIDQSDSIVLCFTADGFFALPEENSEYHPLFDREDVLHLIDSTQGDTITHPNTDHTRALMRGMHGKAIFTTFWPDSLGLDIGWLPEYDVALRKWMKPCTFDEIFAMR</sequence>